<dbReference type="Gene3D" id="1.25.40.20">
    <property type="entry name" value="Ankyrin repeat-containing domain"/>
    <property type="match status" value="1"/>
</dbReference>
<name>A0A835YDF2_9CHLO</name>
<feature type="compositionally biased region" description="Acidic residues" evidence="1">
    <location>
        <begin position="614"/>
        <end position="648"/>
    </location>
</feature>
<accession>A0A835YDF2</accession>
<sequence length="668" mass="72407">MRKQKRQRRSEGAADPCEELSGAGEANDASRVWIPELIEHFAVYLGPNEVACSLRLVSKLTAKLFSGICTIHLSQPVPPWAFQQWLAGARNKLTREHLDELACLTAASDVTDNLELALTAAGSTEGSPRRRNTCFLIHAAFAAAARAGSLNSCRYIADRAGPCSIAWDEAASSAAECAQRSAVDLCLQRCPSPSARVKVGWSAAAGAARGGHVELMSQLLAEAEPEPVGERAALNDITADAASSRQLRLRGSERHQPTRNLCLAAIGGCDLATVRQLCTAHFIRPHRWIEYEMMYAMAAALYSPTPDWKAKVDWVIEEMDMEMDMFLDVYSSIEVERMGEAVVERFQYAKGMAPQGIKGRELAPAVRGGNVAAVLWLLAEGVEVGPKTAQRLLREAAGAGQVAMLKALQELGWDLKPRALITAAASGGHLGVMRPDAFTGAAGCASLAAMRWLWSHDCGMREGALEAAAASGCEAAVELLAELGCPMPADGAPYLAALRLRDPRLMAALWDAGVPFGPDKCWLLMRGAEAGATLEALQALLERGCPPPRSWAAAARELQTKRWREGRGAVLDWMWGQHGLQHGGEGAEGEEEEGQLAFRGDGVLDAWGDSSSVYDEEEEEEEEEEDGEGGEEEDGEEEQEEEEEEEEEVGHYQQQSQEEEEGLEEDRE</sequence>
<dbReference type="GO" id="GO:0005783">
    <property type="term" value="C:endoplasmic reticulum"/>
    <property type="evidence" value="ECO:0007669"/>
    <property type="project" value="TreeGrafter"/>
</dbReference>
<organism evidence="2 3">
    <name type="scientific">Edaphochlamys debaryana</name>
    <dbReference type="NCBI Taxonomy" id="47281"/>
    <lineage>
        <taxon>Eukaryota</taxon>
        <taxon>Viridiplantae</taxon>
        <taxon>Chlorophyta</taxon>
        <taxon>core chlorophytes</taxon>
        <taxon>Chlorophyceae</taxon>
        <taxon>CS clade</taxon>
        <taxon>Chlamydomonadales</taxon>
        <taxon>Chlamydomonadales incertae sedis</taxon>
        <taxon>Edaphochlamys</taxon>
    </lineage>
</organism>
<dbReference type="InterPro" id="IPR036770">
    <property type="entry name" value="Ankyrin_rpt-contain_sf"/>
</dbReference>
<keyword evidence="3" id="KW-1185">Reference proteome</keyword>
<feature type="compositionally biased region" description="Acidic residues" evidence="1">
    <location>
        <begin position="657"/>
        <end position="668"/>
    </location>
</feature>
<dbReference type="GO" id="GO:0030149">
    <property type="term" value="P:sphingolipid catabolic process"/>
    <property type="evidence" value="ECO:0007669"/>
    <property type="project" value="TreeGrafter"/>
</dbReference>
<evidence type="ECO:0000313" key="3">
    <source>
        <dbReference type="Proteomes" id="UP000612055"/>
    </source>
</evidence>
<feature type="region of interest" description="Disordered" evidence="1">
    <location>
        <begin position="602"/>
        <end position="668"/>
    </location>
</feature>
<dbReference type="GO" id="GO:0046513">
    <property type="term" value="P:ceramide biosynthetic process"/>
    <property type="evidence" value="ECO:0007669"/>
    <property type="project" value="TreeGrafter"/>
</dbReference>
<dbReference type="AlphaFoldDB" id="A0A835YDF2"/>
<proteinExistence type="predicted"/>
<feature type="region of interest" description="Disordered" evidence="1">
    <location>
        <begin position="1"/>
        <end position="22"/>
    </location>
</feature>
<dbReference type="PANTHER" id="PTHR12393">
    <property type="entry name" value="SPHINGOMYELIN PHOSPHODIESTERASE RELATED"/>
    <property type="match status" value="1"/>
</dbReference>
<gene>
    <name evidence="2" type="ORF">HYH03_001656</name>
</gene>
<evidence type="ECO:0008006" key="4">
    <source>
        <dbReference type="Google" id="ProtNLM"/>
    </source>
</evidence>
<protein>
    <recommendedName>
        <fullName evidence="4">Ankyrin repeat domain-containing protein</fullName>
    </recommendedName>
</protein>
<dbReference type="EMBL" id="JAEHOE010000003">
    <property type="protein sequence ID" value="KAG2500897.1"/>
    <property type="molecule type" value="Genomic_DNA"/>
</dbReference>
<dbReference type="Proteomes" id="UP000612055">
    <property type="component" value="Unassembled WGS sequence"/>
</dbReference>
<dbReference type="SUPFAM" id="SSF48403">
    <property type="entry name" value="Ankyrin repeat"/>
    <property type="match status" value="1"/>
</dbReference>
<reference evidence="2" key="1">
    <citation type="journal article" date="2020" name="bioRxiv">
        <title>Comparative genomics of Chlamydomonas.</title>
        <authorList>
            <person name="Craig R.J."/>
            <person name="Hasan A.R."/>
            <person name="Ness R.W."/>
            <person name="Keightley P.D."/>
        </authorList>
    </citation>
    <scope>NUCLEOTIDE SEQUENCE</scope>
    <source>
        <strain evidence="2">CCAP 11/70</strain>
    </source>
</reference>
<dbReference type="PANTHER" id="PTHR12393:SF6">
    <property type="entry name" value="SPHINGOMYELIN PHOSPHODIESTERASE 2"/>
    <property type="match status" value="1"/>
</dbReference>
<comment type="caution">
    <text evidence="2">The sequence shown here is derived from an EMBL/GenBank/DDBJ whole genome shotgun (WGS) entry which is preliminary data.</text>
</comment>
<dbReference type="GO" id="GO:0071944">
    <property type="term" value="C:cell periphery"/>
    <property type="evidence" value="ECO:0007669"/>
    <property type="project" value="TreeGrafter"/>
</dbReference>
<evidence type="ECO:0000313" key="2">
    <source>
        <dbReference type="EMBL" id="KAG2500897.1"/>
    </source>
</evidence>
<evidence type="ECO:0000256" key="1">
    <source>
        <dbReference type="SAM" id="MobiDB-lite"/>
    </source>
</evidence>
<dbReference type="GO" id="GO:0004620">
    <property type="term" value="F:phospholipase activity"/>
    <property type="evidence" value="ECO:0007669"/>
    <property type="project" value="TreeGrafter"/>
</dbReference>
<dbReference type="GO" id="GO:0016020">
    <property type="term" value="C:membrane"/>
    <property type="evidence" value="ECO:0007669"/>
    <property type="project" value="TreeGrafter"/>
</dbReference>